<gene>
    <name evidence="3" type="primary">icsA_19</name>
    <name evidence="2" type="ORF">CRN84_08755</name>
    <name evidence="3" type="ORF">NCTC12282_02610</name>
</gene>
<dbReference type="RefSeq" id="WP_029095628.1">
    <property type="nucleotide sequence ID" value="NZ_CAADJA010000002.1"/>
</dbReference>
<feature type="domain" description="Autotransporter" evidence="1">
    <location>
        <begin position="770"/>
        <end position="1053"/>
    </location>
</feature>
<evidence type="ECO:0000259" key="1">
    <source>
        <dbReference type="PROSITE" id="PS51208"/>
    </source>
</evidence>
<dbReference type="PROSITE" id="PS51208">
    <property type="entry name" value="AUTOTRANSPORTER"/>
    <property type="match status" value="1"/>
</dbReference>
<dbReference type="Proteomes" id="UP000373449">
    <property type="component" value="Unassembled WGS sequence"/>
</dbReference>
<dbReference type="EMBL" id="CAADJA010000002">
    <property type="protein sequence ID" value="VFS47672.1"/>
    <property type="molecule type" value="Genomic_DNA"/>
</dbReference>
<dbReference type="InterPro" id="IPR011050">
    <property type="entry name" value="Pectin_lyase_fold/virulence"/>
</dbReference>
<dbReference type="AlphaFoldDB" id="A0A2C6DL39"/>
<dbReference type="Gene3D" id="2.40.128.130">
    <property type="entry name" value="Autotransporter beta-domain"/>
    <property type="match status" value="1"/>
</dbReference>
<name>A0A2C6DL39_9GAMM</name>
<proteinExistence type="predicted"/>
<evidence type="ECO:0000313" key="2">
    <source>
        <dbReference type="EMBL" id="PHI29413.1"/>
    </source>
</evidence>
<evidence type="ECO:0000313" key="5">
    <source>
        <dbReference type="Proteomes" id="UP000373449"/>
    </source>
</evidence>
<dbReference type="Gene3D" id="2.160.20.20">
    <property type="match status" value="2"/>
</dbReference>
<dbReference type="STRING" id="1111728.GCA_000427805_03554"/>
<dbReference type="SUPFAM" id="SSF51126">
    <property type="entry name" value="Pectin lyase-like"/>
    <property type="match status" value="1"/>
</dbReference>
<dbReference type="InterPro" id="IPR005546">
    <property type="entry name" value="Autotransporte_beta"/>
</dbReference>
<keyword evidence="4" id="KW-1185">Reference proteome</keyword>
<dbReference type="EMBL" id="PDDX01000001">
    <property type="protein sequence ID" value="PHI29413.1"/>
    <property type="molecule type" value="Genomic_DNA"/>
</dbReference>
<reference evidence="2" key="2">
    <citation type="submission" date="2017-09" db="EMBL/GenBank/DDBJ databases">
        <title>FDA dAtabase for Regulatory Grade micrObial Sequences (FDA-ARGOS): Supporting development and validation of Infectious Disease Dx tests.</title>
        <authorList>
            <person name="Minogue T."/>
            <person name="Wolcott M."/>
            <person name="Wasieloski L."/>
            <person name="Aguilar W."/>
            <person name="Moore D."/>
            <person name="Tallon L.J."/>
            <person name="Sadzewicz L."/>
            <person name="Ott S."/>
            <person name="Zhao X."/>
            <person name="Nagaraj S."/>
            <person name="Vavikolanu K."/>
            <person name="Aluvathingal J."/>
            <person name="Nadendla S."/>
            <person name="Sichtig H."/>
        </authorList>
    </citation>
    <scope>NUCLEOTIDE SEQUENCE</scope>
    <source>
        <strain evidence="2">FDAARGOS_387</strain>
    </source>
</reference>
<dbReference type="PANTHER" id="PTHR12338">
    <property type="entry name" value="AUTOTRANSPORTER"/>
    <property type="match status" value="1"/>
</dbReference>
<dbReference type="SMART" id="SM00869">
    <property type="entry name" value="Autotransporter"/>
    <property type="match status" value="1"/>
</dbReference>
<dbReference type="InterPro" id="IPR043990">
    <property type="entry name" value="AC_1"/>
</dbReference>
<evidence type="ECO:0000313" key="4">
    <source>
        <dbReference type="Proteomes" id="UP000224974"/>
    </source>
</evidence>
<dbReference type="InterPro" id="IPR006315">
    <property type="entry name" value="OM_autotransptr_brl_dom"/>
</dbReference>
<dbReference type="OrthoDB" id="6053567at2"/>
<reference evidence="4" key="1">
    <citation type="submission" date="2017-09" db="EMBL/GenBank/DDBJ databases">
        <title>FDA dAtabase for Regulatory Grade micrObial Sequences (FDA-ARGOS): Supporting development and validation of Infectious Disease Dx tests.</title>
        <authorList>
            <person name="Minogue T."/>
            <person name="Wolcott M."/>
            <person name="Wasieloski L."/>
            <person name="Aguilar W."/>
            <person name="Moore D."/>
            <person name="Tallon L."/>
            <person name="Sadzewicz L."/>
            <person name="Ott S."/>
            <person name="Zhao X."/>
            <person name="Nagaraj S."/>
            <person name="Vavikolanu K."/>
            <person name="Aluvathingal J."/>
            <person name="Nadendla S."/>
            <person name="Sichtig H."/>
        </authorList>
    </citation>
    <scope>NUCLEOTIDE SEQUENCE [LARGE SCALE GENOMIC DNA]</scope>
    <source>
        <strain evidence="4">FDAARGOS_387</strain>
    </source>
</reference>
<dbReference type="SUPFAM" id="SSF103515">
    <property type="entry name" value="Autotransporter"/>
    <property type="match status" value="1"/>
</dbReference>
<accession>A0A2C6DL39</accession>
<evidence type="ECO:0000313" key="3">
    <source>
        <dbReference type="EMBL" id="VFS47672.1"/>
    </source>
</evidence>
<dbReference type="InterPro" id="IPR012332">
    <property type="entry name" value="Autotransporter_pectin_lyase_C"/>
</dbReference>
<dbReference type="Pfam" id="PF18883">
    <property type="entry name" value="AC_1"/>
    <property type="match status" value="1"/>
</dbReference>
<protein>
    <submittedName>
        <fullName evidence="2">Autotransporter outer membrane beta-barrel domain-containing protein</fullName>
    </submittedName>
    <submittedName>
        <fullName evidence="3">Outer membrane protein IcsA autotransporter</fullName>
    </submittedName>
</protein>
<dbReference type="InterPro" id="IPR036709">
    <property type="entry name" value="Autotransporte_beta_dom_sf"/>
</dbReference>
<organism evidence="2 4">
    <name type="scientific">Budvicia aquatica</name>
    <dbReference type="NCBI Taxonomy" id="82979"/>
    <lineage>
        <taxon>Bacteria</taxon>
        <taxon>Pseudomonadati</taxon>
        <taxon>Pseudomonadota</taxon>
        <taxon>Gammaproteobacteria</taxon>
        <taxon>Enterobacterales</taxon>
        <taxon>Budviciaceae</taxon>
        <taxon>Budvicia</taxon>
    </lineage>
</organism>
<dbReference type="Pfam" id="PF03797">
    <property type="entry name" value="Autotransporter"/>
    <property type="match status" value="1"/>
</dbReference>
<dbReference type="Proteomes" id="UP000224974">
    <property type="component" value="Unassembled WGS sequence"/>
</dbReference>
<sequence length="1053" mass="112518">MLEIIIQGRIKRFKFSTLFVVILTTLSSDLDAAGNMGTYGIFAQDGSQVTLVSGETYIPKGLSQQGLVSLNKAKDGLTPSRIIGDNITLSRDYRENPNRYSLIRVAGGAQVILTNSDISYTNRSDATILAGTNAMYAVGQDSLLDISNSNINTIARPFYVGAGATLRLSHVTLNSNESVAASNIGVYDLNSDLFVDNSELTFAGVGGIAISNGASATLSNSKIFINGMTNGNTGAGIHLNWFNNEKGISSSTRADNVLIETKGDNVHSLYMINHSQAIVDNSQFITHGSGAFGIYANNSKDISQIDKTAIETFGDGGIGVAMYKGAQIELEGGLKDGVQLGSITTHGINAHGLYAKHDNAVTPTTIKASDIDIKIENTGYGVFADSEGSDIQLNNVRLMINGDKAAGLYAKNAGAILYADRVNAEINGYQSMGMHVQDGASARLNQSRLNVAGTDSSGVVFSASSNVMTNSMDITDSVIETQDGYAIKNWGGALDLTLNNSFITGKAQENQGGAIGIMDNGTIQSGPVTIAANSSLINGDIISLSDSSAATVDISLNQASIFSGATAGVNQLSIDSNSQWVMTDDSALTTLSNRGTLSFEAPARGVFKTLTVSGDYIGGGTLIMNTVLADDNSDTDKLIVTGNTSGETGLIINNIGGGGVLTTDGIEVIQVGGRSDGLFTLKNRAVAGVYEYFLHKNKVSDENGNWYLRSELLPEPPVTYPPAEIKPPVVAPTQPENKQNPIYRPEAGSYIANMAAASSLFNLRLEDREGRAENSSMWLRQVGSRTKFRDSSKQLHTSTNRYVIQGGGELVNTQFSEVDRLGLGIMLGYGQASSHTSSNKSRYSSKGDVDGYNAGLYATWYQNANTMDGMYVDSLVNYSWLDAKVQGERLHSEDYNINGYSASLEMGYRLLVYQGENSGVFVTPQAQVIWNGLKADDHTEYNGTRVKSSGSDNIQTRLGVKVSRDGVSDFDKNSDKLFTVYTEANWLHNSQQAGAMLDDVEIKQTGSRNLGELKLGLEGQLSRKLNVWSNVSQQLGDDGYSDTALTLGVKYQF</sequence>
<dbReference type="PANTHER" id="PTHR12338:SF5">
    <property type="entry name" value="ANTIGEN 43-RELATED"/>
    <property type="match status" value="1"/>
</dbReference>
<reference evidence="3 5" key="3">
    <citation type="submission" date="2019-03" db="EMBL/GenBank/DDBJ databases">
        <authorList>
            <consortium name="Pathogen Informatics"/>
        </authorList>
    </citation>
    <scope>NUCLEOTIDE SEQUENCE [LARGE SCALE GENOMIC DNA]</scope>
    <source>
        <strain evidence="3 5">NCTC12282</strain>
    </source>
</reference>
<dbReference type="CDD" id="cd01344">
    <property type="entry name" value="PL2_Passenger_AT"/>
    <property type="match status" value="1"/>
</dbReference>
<dbReference type="NCBIfam" id="TIGR01414">
    <property type="entry name" value="autotrans_barl"/>
    <property type="match status" value="1"/>
</dbReference>
<dbReference type="InterPro" id="IPR050909">
    <property type="entry name" value="Bact_Autotransporter_VF"/>
</dbReference>
<dbReference type="GO" id="GO:0019867">
    <property type="term" value="C:outer membrane"/>
    <property type="evidence" value="ECO:0007669"/>
    <property type="project" value="InterPro"/>
</dbReference>